<dbReference type="EMBL" id="LSLH01000001">
    <property type="protein sequence ID" value="RFD75223.1"/>
    <property type="molecule type" value="Genomic_DNA"/>
</dbReference>
<proteinExistence type="predicted"/>
<evidence type="ECO:0000313" key="2">
    <source>
        <dbReference type="Proteomes" id="UP000258888"/>
    </source>
</evidence>
<reference evidence="1 2" key="1">
    <citation type="submission" date="2016-02" db="EMBL/GenBank/DDBJ databases">
        <title>Gardnerella vaginalis Subgroups Defined by cpn60 Sequencing and Sialidase Activity in Isolates from Canada, Belgium and Kenya.</title>
        <authorList>
            <person name="Schellenberg J."/>
            <person name="Paramel Jayaprakash T."/>
            <person name="Withana Gamage N."/>
            <person name="Patterson M.H."/>
            <person name="Vaneechoutte M."/>
            <person name="Hill J.E."/>
        </authorList>
    </citation>
    <scope>NUCLEOTIDE SEQUENCE [LARGE SCALE GENOMIC DNA]</scope>
    <source>
        <strain evidence="1 2">N160</strain>
    </source>
</reference>
<keyword evidence="2" id="KW-1185">Reference proteome</keyword>
<dbReference type="AlphaFoldDB" id="A0A3E1IR14"/>
<evidence type="ECO:0000313" key="1">
    <source>
        <dbReference type="EMBL" id="RFD75223.1"/>
    </source>
</evidence>
<organism evidence="1 2">
    <name type="scientific">Gardnerella vaginalis</name>
    <dbReference type="NCBI Taxonomy" id="2702"/>
    <lineage>
        <taxon>Bacteria</taxon>
        <taxon>Bacillati</taxon>
        <taxon>Actinomycetota</taxon>
        <taxon>Actinomycetes</taxon>
        <taxon>Bifidobacteriales</taxon>
        <taxon>Bifidobacteriaceae</taxon>
        <taxon>Gardnerella</taxon>
    </lineage>
</organism>
<gene>
    <name evidence="1" type="ORF">AXE76_03270</name>
</gene>
<dbReference type="Proteomes" id="UP000258888">
    <property type="component" value="Unassembled WGS sequence"/>
</dbReference>
<accession>A0A3E1IR14</accession>
<protein>
    <submittedName>
        <fullName evidence="1">Uncharacterized protein</fullName>
    </submittedName>
</protein>
<name>A0A3E1IR14_GARVA</name>
<comment type="caution">
    <text evidence="1">The sequence shown here is derived from an EMBL/GenBank/DDBJ whole genome shotgun (WGS) entry which is preliminary data.</text>
</comment>
<sequence length="72" mass="8580">MRDFSRVWSVWRGVLLQMWGTFLAFGEFGLTYCSKCGELFSRLERRRALCTNLQKSRRIFATFSTDFRFPVV</sequence>